<keyword evidence="3" id="KW-1185">Reference proteome</keyword>
<dbReference type="EMBL" id="ML977528">
    <property type="protein sequence ID" value="KAF2123401.1"/>
    <property type="molecule type" value="Genomic_DNA"/>
</dbReference>
<evidence type="ECO:0000313" key="2">
    <source>
        <dbReference type="EMBL" id="KAF2123401.1"/>
    </source>
</evidence>
<proteinExistence type="predicted"/>
<feature type="compositionally biased region" description="Acidic residues" evidence="1">
    <location>
        <begin position="144"/>
        <end position="153"/>
    </location>
</feature>
<accession>A0A6A5ZYK5</accession>
<dbReference type="RefSeq" id="XP_033517795.1">
    <property type="nucleotide sequence ID" value="XM_033666378.1"/>
</dbReference>
<feature type="compositionally biased region" description="Acidic residues" evidence="1">
    <location>
        <begin position="120"/>
        <end position="133"/>
    </location>
</feature>
<dbReference type="AlphaFoldDB" id="A0A6A5ZYK5"/>
<name>A0A6A5ZYK5_9PLEO</name>
<gene>
    <name evidence="2" type="ORF">P153DRAFT_352286</name>
</gene>
<protein>
    <submittedName>
        <fullName evidence="2">Uncharacterized protein</fullName>
    </submittedName>
</protein>
<dbReference type="Proteomes" id="UP000799771">
    <property type="component" value="Unassembled WGS sequence"/>
</dbReference>
<feature type="region of interest" description="Disordered" evidence="1">
    <location>
        <begin position="71"/>
        <end position="153"/>
    </location>
</feature>
<sequence>MSSAAETPKAKAATGWTDKERLTYLFALIDNASMKFDYANTPRPQGRSVIACQRMVERLKGTLKTELEALQTGQQIEGTPKKGVVGTGTGTPRKRKANSSAAEGASPAKRGRKKKSEEVVREEDEEDEEEEEGMVNVKVKDEVRDEDEVEMEI</sequence>
<evidence type="ECO:0000313" key="3">
    <source>
        <dbReference type="Proteomes" id="UP000799771"/>
    </source>
</evidence>
<organism evidence="2 3">
    <name type="scientific">Dothidotthia symphoricarpi CBS 119687</name>
    <dbReference type="NCBI Taxonomy" id="1392245"/>
    <lineage>
        <taxon>Eukaryota</taxon>
        <taxon>Fungi</taxon>
        <taxon>Dikarya</taxon>
        <taxon>Ascomycota</taxon>
        <taxon>Pezizomycotina</taxon>
        <taxon>Dothideomycetes</taxon>
        <taxon>Pleosporomycetidae</taxon>
        <taxon>Pleosporales</taxon>
        <taxon>Dothidotthiaceae</taxon>
        <taxon>Dothidotthia</taxon>
    </lineage>
</organism>
<reference evidence="2" key="1">
    <citation type="journal article" date="2020" name="Stud. Mycol.">
        <title>101 Dothideomycetes genomes: a test case for predicting lifestyles and emergence of pathogens.</title>
        <authorList>
            <person name="Haridas S."/>
            <person name="Albert R."/>
            <person name="Binder M."/>
            <person name="Bloem J."/>
            <person name="Labutti K."/>
            <person name="Salamov A."/>
            <person name="Andreopoulos B."/>
            <person name="Baker S."/>
            <person name="Barry K."/>
            <person name="Bills G."/>
            <person name="Bluhm B."/>
            <person name="Cannon C."/>
            <person name="Castanera R."/>
            <person name="Culley D."/>
            <person name="Daum C."/>
            <person name="Ezra D."/>
            <person name="Gonzalez J."/>
            <person name="Henrissat B."/>
            <person name="Kuo A."/>
            <person name="Liang C."/>
            <person name="Lipzen A."/>
            <person name="Lutzoni F."/>
            <person name="Magnuson J."/>
            <person name="Mondo S."/>
            <person name="Nolan M."/>
            <person name="Ohm R."/>
            <person name="Pangilinan J."/>
            <person name="Park H.-J."/>
            <person name="Ramirez L."/>
            <person name="Alfaro M."/>
            <person name="Sun H."/>
            <person name="Tritt A."/>
            <person name="Yoshinaga Y."/>
            <person name="Zwiers L.-H."/>
            <person name="Turgeon B."/>
            <person name="Goodwin S."/>
            <person name="Spatafora J."/>
            <person name="Crous P."/>
            <person name="Grigoriev I."/>
        </authorList>
    </citation>
    <scope>NUCLEOTIDE SEQUENCE</scope>
    <source>
        <strain evidence="2">CBS 119687</strain>
    </source>
</reference>
<dbReference type="GeneID" id="54406810"/>
<evidence type="ECO:0000256" key="1">
    <source>
        <dbReference type="SAM" id="MobiDB-lite"/>
    </source>
</evidence>
<dbReference type="OrthoDB" id="5371646at2759"/>